<evidence type="ECO:0000256" key="1">
    <source>
        <dbReference type="SAM" id="Phobius"/>
    </source>
</evidence>
<organism evidence="2 3">
    <name type="scientific">Kitasatospora terrestris</name>
    <dbReference type="NCBI Taxonomy" id="258051"/>
    <lineage>
        <taxon>Bacteria</taxon>
        <taxon>Bacillati</taxon>
        <taxon>Actinomycetota</taxon>
        <taxon>Actinomycetes</taxon>
        <taxon>Kitasatosporales</taxon>
        <taxon>Streptomycetaceae</taxon>
        <taxon>Kitasatospora</taxon>
    </lineage>
</organism>
<comment type="caution">
    <text evidence="2">The sequence shown here is derived from an EMBL/GenBank/DDBJ whole genome shotgun (WGS) entry which is preliminary data.</text>
</comment>
<feature type="transmembrane region" description="Helical" evidence="1">
    <location>
        <begin position="114"/>
        <end position="133"/>
    </location>
</feature>
<feature type="transmembrane region" description="Helical" evidence="1">
    <location>
        <begin position="88"/>
        <end position="107"/>
    </location>
</feature>
<dbReference type="EMBL" id="BAABIS010000001">
    <property type="protein sequence ID" value="GAA4878399.1"/>
    <property type="molecule type" value="Genomic_DNA"/>
</dbReference>
<evidence type="ECO:0000313" key="2">
    <source>
        <dbReference type="EMBL" id="GAA4878399.1"/>
    </source>
</evidence>
<gene>
    <name evidence="2" type="ORF">GCM10023235_68150</name>
</gene>
<feature type="transmembrane region" description="Helical" evidence="1">
    <location>
        <begin position="145"/>
        <end position="169"/>
    </location>
</feature>
<keyword evidence="3" id="KW-1185">Reference proteome</keyword>
<evidence type="ECO:0008006" key="4">
    <source>
        <dbReference type="Google" id="ProtNLM"/>
    </source>
</evidence>
<dbReference type="Proteomes" id="UP001501752">
    <property type="component" value="Unassembled WGS sequence"/>
</dbReference>
<accession>A0ABP9EG74</accession>
<evidence type="ECO:0000313" key="3">
    <source>
        <dbReference type="Proteomes" id="UP001501752"/>
    </source>
</evidence>
<keyword evidence="1" id="KW-1133">Transmembrane helix</keyword>
<feature type="transmembrane region" description="Helical" evidence="1">
    <location>
        <begin position="181"/>
        <end position="205"/>
    </location>
</feature>
<keyword evidence="1" id="KW-0812">Transmembrane</keyword>
<name>A0ABP9EG74_9ACTN</name>
<feature type="transmembrane region" description="Helical" evidence="1">
    <location>
        <begin position="47"/>
        <end position="68"/>
    </location>
</feature>
<keyword evidence="1" id="KW-0472">Membrane</keyword>
<feature type="transmembrane region" description="Helical" evidence="1">
    <location>
        <begin position="211"/>
        <end position="233"/>
    </location>
</feature>
<protein>
    <recommendedName>
        <fullName evidence="4">DUF998 domain-containing protein</fullName>
    </recommendedName>
</protein>
<sequence length="255" mass="27543">MLLRGHTALRYPRVREGVGMSNGDNGDDGVRSWSADQDRRTVMRLRLGVGVIGLLLPIALPLGNWIFVQLGHPTDIMPASMSGSYYTSTRNVFVGSLCALGVFLIGYRYDRRDDVWTSVAGWFAIGVALFPTMPRAATAFQEVVGVLHLVFAGVLLCALAVFCLVSFRGRSGPAGPAVNRFYLAAGLLIPFFLAVAVVAGLTGWGSRWTVTPLYLCEALSVWTFGAAWIVAAVRLGAFSRTRELLGEVRAPLSFG</sequence>
<reference evidence="3" key="1">
    <citation type="journal article" date="2019" name="Int. J. Syst. Evol. Microbiol.">
        <title>The Global Catalogue of Microorganisms (GCM) 10K type strain sequencing project: providing services to taxonomists for standard genome sequencing and annotation.</title>
        <authorList>
            <consortium name="The Broad Institute Genomics Platform"/>
            <consortium name="The Broad Institute Genome Sequencing Center for Infectious Disease"/>
            <person name="Wu L."/>
            <person name="Ma J."/>
        </authorList>
    </citation>
    <scope>NUCLEOTIDE SEQUENCE [LARGE SCALE GENOMIC DNA]</scope>
    <source>
        <strain evidence="3">JCM 13006</strain>
    </source>
</reference>
<proteinExistence type="predicted"/>